<comment type="caution">
    <text evidence="1">The sequence shown here is derived from an EMBL/GenBank/DDBJ whole genome shotgun (WGS) entry which is preliminary data.</text>
</comment>
<gene>
    <name evidence="1" type="ORF">AO370_1065</name>
</gene>
<name>A0AB36DNW5_MORCA</name>
<organism evidence="1 2">
    <name type="scientific">Moraxella catarrhalis</name>
    <name type="common">Branhamella catarrhalis</name>
    <dbReference type="NCBI Taxonomy" id="480"/>
    <lineage>
        <taxon>Bacteria</taxon>
        <taxon>Pseudomonadati</taxon>
        <taxon>Pseudomonadota</taxon>
        <taxon>Gammaproteobacteria</taxon>
        <taxon>Moraxellales</taxon>
        <taxon>Moraxellaceae</taxon>
        <taxon>Moraxella</taxon>
    </lineage>
</organism>
<reference evidence="1 2" key="1">
    <citation type="journal article" date="2016" name="Genome Biol. Evol.">
        <title>Comparative Genomic Analyses of the Moraxella catarrhalis Serosensitive and Seroresistant Lineages Demonstrate Their Independent Evolution.</title>
        <authorList>
            <person name="Earl J.P."/>
            <person name="de Vries S.P."/>
            <person name="Ahmed A."/>
            <person name="Powell E."/>
            <person name="Schultz M.P."/>
            <person name="Hermans P.W."/>
            <person name="Hill D.J."/>
            <person name="Zhou Z."/>
            <person name="Constantinidou C.I."/>
            <person name="Hu F.Z."/>
            <person name="Bootsma H.J."/>
            <person name="Ehrlich G.D."/>
        </authorList>
    </citation>
    <scope>NUCLEOTIDE SEQUENCE [LARGE SCALE GENOMIC DNA]</scope>
    <source>
        <strain evidence="1 2">F23</strain>
    </source>
</reference>
<dbReference type="EMBL" id="LXHQ01000030">
    <property type="protein sequence ID" value="OAV25315.1"/>
    <property type="molecule type" value="Genomic_DNA"/>
</dbReference>
<dbReference type="RefSeq" id="WP_258866185.1">
    <property type="nucleotide sequence ID" value="NZ_LXHK01000034.1"/>
</dbReference>
<evidence type="ECO:0000313" key="2">
    <source>
        <dbReference type="Proteomes" id="UP000078295"/>
    </source>
</evidence>
<sequence length="43" mass="4525">MAGITVSASTGKGNAQGESVHYTNSLLEALDHQELKNSLNQIP</sequence>
<dbReference type="Proteomes" id="UP000078295">
    <property type="component" value="Unassembled WGS sequence"/>
</dbReference>
<protein>
    <submittedName>
        <fullName evidence="1">Uncharacterized protein</fullName>
    </submittedName>
</protein>
<dbReference type="AlphaFoldDB" id="A0AB36DNW5"/>
<accession>A0AB36DNW5</accession>
<evidence type="ECO:0000313" key="1">
    <source>
        <dbReference type="EMBL" id="OAV25315.1"/>
    </source>
</evidence>
<proteinExistence type="predicted"/>